<dbReference type="Gene3D" id="3.40.50.300">
    <property type="entry name" value="P-loop containing nucleotide triphosphate hydrolases"/>
    <property type="match status" value="1"/>
</dbReference>
<dbReference type="AlphaFoldDB" id="A0A369TDF4"/>
<dbReference type="NCBIfam" id="TIGR00176">
    <property type="entry name" value="mobB"/>
    <property type="match status" value="1"/>
</dbReference>
<protein>
    <submittedName>
        <fullName evidence="2">Molybdopterin-guanine dinucleotide biosynthesis protein B</fullName>
    </submittedName>
</protein>
<gene>
    <name evidence="2" type="primary">mobB</name>
    <name evidence="2" type="ORF">DRB17_07115</name>
</gene>
<dbReference type="EMBL" id="QPMH01000005">
    <property type="protein sequence ID" value="RDD62415.1"/>
    <property type="molecule type" value="Genomic_DNA"/>
</dbReference>
<proteinExistence type="predicted"/>
<sequence>MTRNPQVIGIAGWSGSGKTTLVRALIPALTARGLRVSTIKHAHHNFDVDKPGKDSYEHRQAGAAEVLVSSANRWALMHEHRGAPEPTLWELLPRLSPVDLVVVEGFKHEGHDKLEVHRPAVGKPMLAGDDPHVVAIASDEAMPDARVPVLDLNDTEAVADFVIRHCGLSPRAEGVA</sequence>
<reference evidence="2 3" key="1">
    <citation type="submission" date="2018-07" db="EMBL/GenBank/DDBJ databases">
        <title>Venubactetium sediminum gen. nov., sp. nov., isolated from a marine solar saltern.</title>
        <authorList>
            <person name="Wang S."/>
        </authorList>
    </citation>
    <scope>NUCLEOTIDE SEQUENCE [LARGE SCALE GENOMIC DNA]</scope>
    <source>
        <strain evidence="2 3">WD2A32</strain>
    </source>
</reference>
<accession>A0A369TDF4</accession>
<evidence type="ECO:0000259" key="1">
    <source>
        <dbReference type="Pfam" id="PF03205"/>
    </source>
</evidence>
<comment type="caution">
    <text evidence="2">The sequence shown here is derived from an EMBL/GenBank/DDBJ whole genome shotgun (WGS) entry which is preliminary data.</text>
</comment>
<dbReference type="Proteomes" id="UP000253941">
    <property type="component" value="Unassembled WGS sequence"/>
</dbReference>
<dbReference type="InterPro" id="IPR027417">
    <property type="entry name" value="P-loop_NTPase"/>
</dbReference>
<keyword evidence="3" id="KW-1185">Reference proteome</keyword>
<dbReference type="CDD" id="cd03116">
    <property type="entry name" value="MobB"/>
    <property type="match status" value="1"/>
</dbReference>
<dbReference type="RefSeq" id="WP_114581513.1">
    <property type="nucleotide sequence ID" value="NZ_QPMH01000005.1"/>
</dbReference>
<dbReference type="Pfam" id="PF03205">
    <property type="entry name" value="MobB"/>
    <property type="match status" value="1"/>
</dbReference>
<dbReference type="GO" id="GO:0006777">
    <property type="term" value="P:Mo-molybdopterin cofactor biosynthetic process"/>
    <property type="evidence" value="ECO:0007669"/>
    <property type="project" value="InterPro"/>
</dbReference>
<feature type="domain" description="Molybdopterin-guanine dinucleotide biosynthesis protein B (MobB)" evidence="1">
    <location>
        <begin position="7"/>
        <end position="139"/>
    </location>
</feature>
<dbReference type="PANTHER" id="PTHR40072:SF1">
    <property type="entry name" value="MOLYBDOPTERIN-GUANINE DINUCLEOTIDE BIOSYNTHESIS ADAPTER PROTEIN"/>
    <property type="match status" value="1"/>
</dbReference>
<organism evidence="2 3">
    <name type="scientific">Ferruginivarius sediminum</name>
    <dbReference type="NCBI Taxonomy" id="2661937"/>
    <lineage>
        <taxon>Bacteria</taxon>
        <taxon>Pseudomonadati</taxon>
        <taxon>Pseudomonadota</taxon>
        <taxon>Alphaproteobacteria</taxon>
        <taxon>Rhodospirillales</taxon>
        <taxon>Rhodospirillaceae</taxon>
        <taxon>Ferruginivarius</taxon>
    </lineage>
</organism>
<name>A0A369TDF4_9PROT</name>
<dbReference type="PANTHER" id="PTHR40072">
    <property type="entry name" value="MOLYBDOPTERIN-GUANINE DINUCLEOTIDE BIOSYNTHESIS ADAPTER PROTEIN-RELATED"/>
    <property type="match status" value="1"/>
</dbReference>
<dbReference type="InterPro" id="IPR052539">
    <property type="entry name" value="MGD_biosynthesis_adapter"/>
</dbReference>
<evidence type="ECO:0000313" key="2">
    <source>
        <dbReference type="EMBL" id="RDD62415.1"/>
    </source>
</evidence>
<evidence type="ECO:0000313" key="3">
    <source>
        <dbReference type="Proteomes" id="UP000253941"/>
    </source>
</evidence>
<dbReference type="InterPro" id="IPR004435">
    <property type="entry name" value="MobB_dom"/>
</dbReference>
<dbReference type="GO" id="GO:0005525">
    <property type="term" value="F:GTP binding"/>
    <property type="evidence" value="ECO:0007669"/>
    <property type="project" value="InterPro"/>
</dbReference>
<dbReference type="SUPFAM" id="SSF52540">
    <property type="entry name" value="P-loop containing nucleoside triphosphate hydrolases"/>
    <property type="match status" value="1"/>
</dbReference>